<protein>
    <submittedName>
        <fullName evidence="3">Glycosyl hydrolase</fullName>
    </submittedName>
</protein>
<accession>A0AB39TXJ8</accession>
<proteinExistence type="predicted"/>
<sequence length="907" mass="95211">MVPNRQRRRLLLPAVTLTVLGLTTTQALAAPAGTPKPGSRQAQHLAEVGQQHARKVQGSGTTAAPHAAFTAQAETAGDGGSDEAENSAEGVAQYTEARTAPGVVAPGAYGAAWSALQSMPHTEGDWKHVTKQPYNGDDPRYRDVNSNSSGGAGFVTGRITGIAADSDGYVYAGGANGGVFRSRTGGGNWEPIADKLPTLSTGTLGLDGAGRLWYATGESNTGATSYVGTGVYVLADPKHGTFKPGDRIGGNELESTIIHALRFGGGKVWAATSRGVWSHSATDLTGPWVLEFAPNPDYLPGGSKASDPSAPYKNIANDIAIDPKDPSKVVLAVGWRGGDTYNGFYSKAADGSWQRVASLGDLPSDAANVGNVTFARSADGSRYYAIDQSPDVMAHDPDTGLKGVYVSKSGSPFGPWTRIADKDKLKNSGSALQDPGYQPGIQAWYNQSLQVDPANPDHVYMGLEEVFETTDGGADWSTVGPYWNNGFPCWSIDPTKQTGDCSPTTHSDQHAVAFGSYQGKSNVYVGNDGGIYTRPTNGRLDQWGHGKDWKSLADGTIDTLQYYSVGVGKDPADRSGKGVIVSGGLQDNGESILRAHDKVMGSNFGGDGADTLVDPANGCNIAEEYVYLDMWVTQNCAVNDGSWTKDPSKATSFEVAPPDKDTSSARFIAPITADPKDGNTWVAGGRHVWVQHKGYAIRSGSEWTSAYDLGAGHVATAVATVNGTVYAGWCGPCNNQGFSRGIAVGKTDGTGWHQLNLPVDGTLPNRYISSFAVDEKDAQHVFVAFNGFSRTWTEGPGAGIGHLFETHDGGATWTDVSANLPDVPATSVKLLPNGGLALGSDLAAFYRAPGESRFSVLGKGLPTTSVQQLKLGPDGKLYAATFGRGIWAINPRALSGDDDSQGDDNQG</sequence>
<dbReference type="SUPFAM" id="SSF50939">
    <property type="entry name" value="Sialidases"/>
    <property type="match status" value="1"/>
</dbReference>
<gene>
    <name evidence="3" type="ORF">AB2U05_13645</name>
</gene>
<feature type="signal peptide" evidence="2">
    <location>
        <begin position="1"/>
        <end position="29"/>
    </location>
</feature>
<reference evidence="3" key="1">
    <citation type="submission" date="2024-07" db="EMBL/GenBank/DDBJ databases">
        <authorList>
            <person name="Yu S.T."/>
        </authorList>
    </citation>
    <scope>NUCLEOTIDE SEQUENCE</scope>
    <source>
        <strain evidence="3">Y1</strain>
    </source>
</reference>
<evidence type="ECO:0000313" key="3">
    <source>
        <dbReference type="EMBL" id="XDQ83997.1"/>
    </source>
</evidence>
<dbReference type="GO" id="GO:0016787">
    <property type="term" value="F:hydrolase activity"/>
    <property type="evidence" value="ECO:0007669"/>
    <property type="project" value="UniProtKB-KW"/>
</dbReference>
<evidence type="ECO:0000256" key="1">
    <source>
        <dbReference type="SAM" id="MobiDB-lite"/>
    </source>
</evidence>
<name>A0AB39TXJ8_9ACTN</name>
<dbReference type="RefSeq" id="WP_369185947.1">
    <property type="nucleotide sequence ID" value="NZ_CP163445.1"/>
</dbReference>
<feature type="chain" id="PRO_5044218642" evidence="2">
    <location>
        <begin position="30"/>
        <end position="907"/>
    </location>
</feature>
<dbReference type="InterPro" id="IPR015943">
    <property type="entry name" value="WD40/YVTN_repeat-like_dom_sf"/>
</dbReference>
<organism evidence="3">
    <name type="scientific">Streptomyces sp. Y1</name>
    <dbReference type="NCBI Taxonomy" id="3238634"/>
    <lineage>
        <taxon>Bacteria</taxon>
        <taxon>Bacillati</taxon>
        <taxon>Actinomycetota</taxon>
        <taxon>Actinomycetes</taxon>
        <taxon>Kitasatosporales</taxon>
        <taxon>Streptomycetaceae</taxon>
        <taxon>Streptomyces</taxon>
    </lineage>
</organism>
<keyword evidence="2" id="KW-0732">Signal</keyword>
<evidence type="ECO:0000256" key="2">
    <source>
        <dbReference type="SAM" id="SignalP"/>
    </source>
</evidence>
<keyword evidence="3" id="KW-0378">Hydrolase</keyword>
<dbReference type="Gene3D" id="2.130.10.10">
    <property type="entry name" value="YVTN repeat-like/Quinoprotein amine dehydrogenase"/>
    <property type="match status" value="3"/>
</dbReference>
<feature type="region of interest" description="Disordered" evidence="1">
    <location>
        <begin position="30"/>
        <end position="64"/>
    </location>
</feature>
<dbReference type="EMBL" id="CP163445">
    <property type="protein sequence ID" value="XDQ83997.1"/>
    <property type="molecule type" value="Genomic_DNA"/>
</dbReference>
<dbReference type="SUPFAM" id="SSF110296">
    <property type="entry name" value="Oligoxyloglucan reducing end-specific cellobiohydrolase"/>
    <property type="match status" value="1"/>
</dbReference>
<dbReference type="InterPro" id="IPR036278">
    <property type="entry name" value="Sialidase_sf"/>
</dbReference>
<dbReference type="AlphaFoldDB" id="A0AB39TXJ8"/>